<organism evidence="6 7">
    <name type="scientific">Thiospirillum jenense</name>
    <dbReference type="NCBI Taxonomy" id="1653858"/>
    <lineage>
        <taxon>Bacteria</taxon>
        <taxon>Pseudomonadati</taxon>
        <taxon>Pseudomonadota</taxon>
        <taxon>Gammaproteobacteria</taxon>
        <taxon>Chromatiales</taxon>
        <taxon>Chromatiaceae</taxon>
        <taxon>Thiospirillum</taxon>
    </lineage>
</organism>
<keyword evidence="7" id="KW-1185">Reference proteome</keyword>
<dbReference type="GO" id="GO:0009396">
    <property type="term" value="P:folic acid-containing compound biosynthetic process"/>
    <property type="evidence" value="ECO:0007669"/>
    <property type="project" value="TreeGrafter"/>
</dbReference>
<keyword evidence="5" id="KW-0479">Metal-binding</keyword>
<feature type="binding site" evidence="4">
    <location>
        <position position="61"/>
    </location>
    <ligand>
        <name>substrate</name>
    </ligand>
</feature>
<comment type="caution">
    <text evidence="6">The sequence shown here is derived from an EMBL/GenBank/DDBJ whole genome shotgun (WGS) entry which is preliminary data.</text>
</comment>
<evidence type="ECO:0000313" key="6">
    <source>
        <dbReference type="EMBL" id="MBB1127115.1"/>
    </source>
</evidence>
<keyword evidence="3 4" id="KW-0067">ATP-binding</keyword>
<dbReference type="GO" id="GO:0035999">
    <property type="term" value="P:tetrahydrofolate interconversion"/>
    <property type="evidence" value="ECO:0007669"/>
    <property type="project" value="TreeGrafter"/>
</dbReference>
<evidence type="ECO:0000256" key="5">
    <source>
        <dbReference type="RuleBase" id="RU361279"/>
    </source>
</evidence>
<keyword evidence="2 4" id="KW-0547">Nucleotide-binding</keyword>
<comment type="catalytic activity">
    <reaction evidence="5">
        <text>(6S)-5-formyl-5,6,7,8-tetrahydrofolate + ATP = (6R)-5,10-methenyltetrahydrofolate + ADP + phosphate</text>
        <dbReference type="Rhea" id="RHEA:10488"/>
        <dbReference type="ChEBI" id="CHEBI:30616"/>
        <dbReference type="ChEBI" id="CHEBI:43474"/>
        <dbReference type="ChEBI" id="CHEBI:57455"/>
        <dbReference type="ChEBI" id="CHEBI:57457"/>
        <dbReference type="ChEBI" id="CHEBI:456216"/>
        <dbReference type="EC" id="6.3.3.2"/>
    </reaction>
</comment>
<dbReference type="InterPro" id="IPR002698">
    <property type="entry name" value="FTHF_cligase"/>
</dbReference>
<dbReference type="Proteomes" id="UP000548632">
    <property type="component" value="Unassembled WGS sequence"/>
</dbReference>
<keyword evidence="5" id="KW-0460">Magnesium</keyword>
<dbReference type="EC" id="6.3.3.2" evidence="5"/>
<dbReference type="GO" id="GO:0030272">
    <property type="term" value="F:5-formyltetrahydrofolate cyclo-ligase activity"/>
    <property type="evidence" value="ECO:0007669"/>
    <property type="project" value="UniProtKB-EC"/>
</dbReference>
<evidence type="ECO:0000256" key="4">
    <source>
        <dbReference type="PIRSR" id="PIRSR006806-1"/>
    </source>
</evidence>
<evidence type="ECO:0000256" key="2">
    <source>
        <dbReference type="ARBA" id="ARBA00022741"/>
    </source>
</evidence>
<dbReference type="SUPFAM" id="SSF100950">
    <property type="entry name" value="NagB/RpiA/CoA transferase-like"/>
    <property type="match status" value="1"/>
</dbReference>
<comment type="similarity">
    <text evidence="1 5">Belongs to the 5-formyltetrahydrofolate cyclo-ligase family.</text>
</comment>
<evidence type="ECO:0000313" key="7">
    <source>
        <dbReference type="Proteomes" id="UP000548632"/>
    </source>
</evidence>
<dbReference type="RefSeq" id="WP_182584742.1">
    <property type="nucleotide sequence ID" value="NZ_JABVCQ010000036.1"/>
</dbReference>
<dbReference type="NCBIfam" id="TIGR02727">
    <property type="entry name" value="MTHFS_bact"/>
    <property type="match status" value="1"/>
</dbReference>
<name>A0A839HDV8_9GAMM</name>
<dbReference type="AlphaFoldDB" id="A0A839HDV8"/>
<dbReference type="Pfam" id="PF01812">
    <property type="entry name" value="5-FTHF_cyc-lig"/>
    <property type="match status" value="1"/>
</dbReference>
<gene>
    <name evidence="6" type="ORF">HUK38_12905</name>
</gene>
<dbReference type="GO" id="GO:0005524">
    <property type="term" value="F:ATP binding"/>
    <property type="evidence" value="ECO:0007669"/>
    <property type="project" value="UniProtKB-KW"/>
</dbReference>
<reference evidence="6 7" key="1">
    <citation type="journal article" date="2020" name="Arch. Microbiol.">
        <title>The genome sequence of the giant phototrophic gammaproteobacterium Thiospirillum jenense gives insight into its physiological properties and phylogenetic relationships.</title>
        <authorList>
            <person name="Imhoff J.F."/>
            <person name="Meyer T.E."/>
            <person name="Kyndt J.A."/>
        </authorList>
    </citation>
    <scope>NUCLEOTIDE SEQUENCE [LARGE SCALE GENOMIC DNA]</scope>
    <source>
        <strain evidence="6 7">DSM 216</strain>
    </source>
</reference>
<feature type="binding site" evidence="4">
    <location>
        <begin position="140"/>
        <end position="148"/>
    </location>
    <ligand>
        <name>ATP</name>
        <dbReference type="ChEBI" id="CHEBI:30616"/>
    </ligand>
</feature>
<evidence type="ECO:0000256" key="3">
    <source>
        <dbReference type="ARBA" id="ARBA00022840"/>
    </source>
</evidence>
<dbReference type="PANTHER" id="PTHR23407:SF1">
    <property type="entry name" value="5-FORMYLTETRAHYDROFOLATE CYCLO-LIGASE"/>
    <property type="match status" value="1"/>
</dbReference>
<proteinExistence type="inferred from homology"/>
<sequence length="202" mass="23798">MLLQSPPPDLKTLRRQLRTARRALSPATQRQHARAVASHLQRHYPLRTARRIAYYLARDGELDPQPLRERLGERRHLWYLPIIRPFQPPRLWFIRYRLGEPLQRGRFGLLQPRHCRHPVTPRFLDVILMPLVGFDATGQRLGMGGGYYDRSLAPLRTRQYWRRPHLLGLAHEVQRVARLTPQRWDVPLAMVVTERGLQLPAD</sequence>
<feature type="binding site" evidence="4">
    <location>
        <position position="56"/>
    </location>
    <ligand>
        <name>substrate</name>
    </ligand>
</feature>
<dbReference type="PIRSF" id="PIRSF006806">
    <property type="entry name" value="FTHF_cligase"/>
    <property type="match status" value="1"/>
</dbReference>
<protein>
    <recommendedName>
        <fullName evidence="5">5-formyltetrahydrofolate cyclo-ligase</fullName>
        <ecNumber evidence="5">6.3.3.2</ecNumber>
    </recommendedName>
</protein>
<dbReference type="Gene3D" id="3.40.50.10420">
    <property type="entry name" value="NagB/RpiA/CoA transferase-like"/>
    <property type="match status" value="1"/>
</dbReference>
<accession>A0A839HDV8</accession>
<dbReference type="InterPro" id="IPR037171">
    <property type="entry name" value="NagB/RpiA_transferase-like"/>
</dbReference>
<dbReference type="EMBL" id="JABVCQ010000036">
    <property type="protein sequence ID" value="MBB1127115.1"/>
    <property type="molecule type" value="Genomic_DNA"/>
</dbReference>
<dbReference type="GO" id="GO:0046872">
    <property type="term" value="F:metal ion binding"/>
    <property type="evidence" value="ECO:0007669"/>
    <property type="project" value="UniProtKB-KW"/>
</dbReference>
<evidence type="ECO:0000256" key="1">
    <source>
        <dbReference type="ARBA" id="ARBA00010638"/>
    </source>
</evidence>
<keyword evidence="6" id="KW-0436">Ligase</keyword>
<comment type="cofactor">
    <cofactor evidence="5">
        <name>Mg(2+)</name>
        <dbReference type="ChEBI" id="CHEBI:18420"/>
    </cofactor>
</comment>
<dbReference type="InterPro" id="IPR024185">
    <property type="entry name" value="FTHF_cligase-like_sf"/>
</dbReference>
<dbReference type="PANTHER" id="PTHR23407">
    <property type="entry name" value="ATPASE INHIBITOR/5-FORMYLTETRAHYDROFOLATE CYCLO-LIGASE"/>
    <property type="match status" value="1"/>
</dbReference>